<keyword evidence="4 8" id="KW-0479">Metal-binding</keyword>
<dbReference type="SUPFAM" id="SSF54719">
    <property type="entry name" value="Fe,Mn superoxide dismutase (SOD), C-terminal domain"/>
    <property type="match status" value="1"/>
</dbReference>
<evidence type="ECO:0000256" key="4">
    <source>
        <dbReference type="ARBA" id="ARBA00022723"/>
    </source>
</evidence>
<dbReference type="SUPFAM" id="SSF46609">
    <property type="entry name" value="Fe,Mn superoxide dismutase (SOD), N-terminal domain"/>
    <property type="match status" value="1"/>
</dbReference>
<evidence type="ECO:0000256" key="2">
    <source>
        <dbReference type="ARBA" id="ARBA00008714"/>
    </source>
</evidence>
<dbReference type="InterPro" id="IPR001189">
    <property type="entry name" value="Mn/Fe_SOD"/>
</dbReference>
<dbReference type="Gene3D" id="1.10.287.990">
    <property type="entry name" value="Fe,Mn superoxide dismutase (SOD) domain"/>
    <property type="match status" value="1"/>
</dbReference>
<dbReference type="AlphaFoldDB" id="J9YM32"/>
<dbReference type="PIRSF" id="PIRSF000349">
    <property type="entry name" value="SODismutase"/>
    <property type="match status" value="1"/>
</dbReference>
<evidence type="ECO:0000256" key="9">
    <source>
        <dbReference type="RuleBase" id="RU000414"/>
    </source>
</evidence>
<dbReference type="GO" id="GO:0046872">
    <property type="term" value="F:metal ion binding"/>
    <property type="evidence" value="ECO:0007669"/>
    <property type="project" value="UniProtKB-KW"/>
</dbReference>
<dbReference type="Gene3D" id="3.55.40.20">
    <property type="entry name" value="Iron/manganese superoxide dismutase, C-terminal domain"/>
    <property type="match status" value="1"/>
</dbReference>
<dbReference type="InterPro" id="IPR036314">
    <property type="entry name" value="SOD_C_sf"/>
</dbReference>
<evidence type="ECO:0000256" key="5">
    <source>
        <dbReference type="ARBA" id="ARBA00023002"/>
    </source>
</evidence>
<evidence type="ECO:0000256" key="3">
    <source>
        <dbReference type="ARBA" id="ARBA00012682"/>
    </source>
</evidence>
<feature type="domain" description="Manganese/iron superoxide dismutase C-terminal" evidence="11">
    <location>
        <begin position="90"/>
        <end position="187"/>
    </location>
</feature>
<dbReference type="Pfam" id="PF00081">
    <property type="entry name" value="Sod_Fe_N"/>
    <property type="match status" value="1"/>
</dbReference>
<dbReference type="Pfam" id="PF02777">
    <property type="entry name" value="Sod_Fe_C"/>
    <property type="match status" value="1"/>
</dbReference>
<organism evidence="12">
    <name type="scientific">Coptotermes formosanus</name>
    <name type="common">Formosan subterranean termite</name>
    <dbReference type="NCBI Taxonomy" id="36987"/>
    <lineage>
        <taxon>Eukaryota</taxon>
        <taxon>Metazoa</taxon>
        <taxon>Ecdysozoa</taxon>
        <taxon>Arthropoda</taxon>
        <taxon>Hexapoda</taxon>
        <taxon>Insecta</taxon>
        <taxon>Pterygota</taxon>
        <taxon>Neoptera</taxon>
        <taxon>Polyneoptera</taxon>
        <taxon>Dictyoptera</taxon>
        <taxon>Blattodea</taxon>
        <taxon>Blattoidea</taxon>
        <taxon>Termitoidae</taxon>
        <taxon>Rhinotermitidae</taxon>
        <taxon>Coptotermes</taxon>
    </lineage>
</organism>
<accession>J9YM32</accession>
<comment type="catalytic activity">
    <reaction evidence="7 9">
        <text>2 superoxide + 2 H(+) = H2O2 + O2</text>
        <dbReference type="Rhea" id="RHEA:20696"/>
        <dbReference type="ChEBI" id="CHEBI:15378"/>
        <dbReference type="ChEBI" id="CHEBI:15379"/>
        <dbReference type="ChEBI" id="CHEBI:16240"/>
        <dbReference type="ChEBI" id="CHEBI:18421"/>
        <dbReference type="EC" id="1.15.1.1"/>
    </reaction>
</comment>
<evidence type="ECO:0000256" key="8">
    <source>
        <dbReference type="PIRSR" id="PIRSR000349-1"/>
    </source>
</evidence>
<evidence type="ECO:0000259" key="10">
    <source>
        <dbReference type="Pfam" id="PF00081"/>
    </source>
</evidence>
<feature type="binding site" evidence="8">
    <location>
        <position position="27"/>
    </location>
    <ligand>
        <name>Mn(2+)</name>
        <dbReference type="ChEBI" id="CHEBI:29035"/>
    </ligand>
</feature>
<feature type="binding site" evidence="8">
    <location>
        <position position="74"/>
    </location>
    <ligand>
        <name>Mn(2+)</name>
        <dbReference type="ChEBI" id="CHEBI:29035"/>
    </ligand>
</feature>
<dbReference type="InterPro" id="IPR019831">
    <property type="entry name" value="Mn/Fe_SOD_N"/>
</dbReference>
<feature type="binding site" evidence="8">
    <location>
        <position position="160"/>
    </location>
    <ligand>
        <name>Mn(2+)</name>
        <dbReference type="ChEBI" id="CHEBI:29035"/>
    </ligand>
</feature>
<keyword evidence="6" id="KW-0464">Manganese</keyword>
<evidence type="ECO:0000256" key="7">
    <source>
        <dbReference type="ARBA" id="ARBA00049204"/>
    </source>
</evidence>
<comment type="function">
    <text evidence="1">Destroys superoxide anion radicals which are normally produced within the cells and which are toxic to biological systems.</text>
</comment>
<proteinExistence type="evidence at transcript level"/>
<feature type="domain" description="Manganese/iron superoxide dismutase N-terminal" evidence="10">
    <location>
        <begin position="4"/>
        <end position="81"/>
    </location>
</feature>
<keyword evidence="5 9" id="KW-0560">Oxidoreductase</keyword>
<dbReference type="PANTHER" id="PTHR42769:SF3">
    <property type="entry name" value="SUPEROXIDE DISMUTASE [FE] 2, CHLOROPLASTIC"/>
    <property type="match status" value="1"/>
</dbReference>
<dbReference type="EMBL" id="JX311467">
    <property type="protein sequence ID" value="AFS41415.1"/>
    <property type="molecule type" value="mRNA"/>
</dbReference>
<evidence type="ECO:0000313" key="12">
    <source>
        <dbReference type="EMBL" id="AFS41415.1"/>
    </source>
</evidence>
<evidence type="ECO:0000256" key="1">
    <source>
        <dbReference type="ARBA" id="ARBA00002170"/>
    </source>
</evidence>
<reference evidence="12" key="1">
    <citation type="submission" date="2012-07" db="EMBL/GenBank/DDBJ databases">
        <title>Molecular characterization and expression analysis of antioxidants from Coptotermes formosanus Shiraki.</title>
        <authorList>
            <person name="Hussain A."/>
            <person name="Li Y.F."/>
            <person name="Wen S.Y."/>
        </authorList>
    </citation>
    <scope>NUCLEOTIDE SEQUENCE</scope>
    <source>
        <strain evidence="12">CFSNA278</strain>
    </source>
</reference>
<dbReference type="InterPro" id="IPR019832">
    <property type="entry name" value="Mn/Fe_SOD_C"/>
</dbReference>
<protein>
    <recommendedName>
        <fullName evidence="3 9">Superoxide dismutase</fullName>
        <ecNumber evidence="3 9">1.15.1.1</ecNumber>
    </recommendedName>
</protein>
<dbReference type="GO" id="GO:0004784">
    <property type="term" value="F:superoxide dismutase activity"/>
    <property type="evidence" value="ECO:0007669"/>
    <property type="project" value="UniProtKB-EC"/>
</dbReference>
<evidence type="ECO:0000259" key="11">
    <source>
        <dbReference type="Pfam" id="PF02777"/>
    </source>
</evidence>
<feature type="binding site" evidence="8">
    <location>
        <position position="156"/>
    </location>
    <ligand>
        <name>Mn(2+)</name>
        <dbReference type="ChEBI" id="CHEBI:29035"/>
    </ligand>
</feature>
<comment type="function">
    <text evidence="9">Destroys radicals which are normally produced within the cells and which are toxic to biological systems.</text>
</comment>
<dbReference type="EC" id="1.15.1.1" evidence="3 9"/>
<dbReference type="PRINTS" id="PR01703">
    <property type="entry name" value="MNSODISMTASE"/>
</dbReference>
<dbReference type="PANTHER" id="PTHR42769">
    <property type="entry name" value="SUPEROXIDE DISMUTASE"/>
    <property type="match status" value="1"/>
</dbReference>
<sequence length="196" mass="21973">MALTLPNVPYLNSGIPGLLTPHAVQIHVTKHHQGYITAANNLLKGSPFAGKSVEEIIKAADGPIFNNVAQHFNHSFYWECLTEQKKGISEAVESVLTKTFGSIKDFKDQFLQKASTVFGSGWVYLSKDPSGGLVIKQYANALNPIKEGGIPLLTVDAWEHNWYIDYENRKAEFFERFFDHVNWSFVELKFKAAGLI</sequence>
<name>J9YM32_COPFO</name>
<comment type="similarity">
    <text evidence="2 9">Belongs to the iron/manganese superoxide dismutase family.</text>
</comment>
<evidence type="ECO:0000256" key="6">
    <source>
        <dbReference type="ARBA" id="ARBA00023211"/>
    </source>
</evidence>
<dbReference type="InterPro" id="IPR036324">
    <property type="entry name" value="Mn/Fe_SOD_N_sf"/>
</dbReference>